<dbReference type="Proteomes" id="UP000593564">
    <property type="component" value="Unassembled WGS sequence"/>
</dbReference>
<dbReference type="InterPro" id="IPR036875">
    <property type="entry name" value="Znf_CCHC_sf"/>
</dbReference>
<dbReference type="SUPFAM" id="SSF57756">
    <property type="entry name" value="Retrovirus zinc finger-like domains"/>
    <property type="match status" value="1"/>
</dbReference>
<evidence type="ECO:0000259" key="3">
    <source>
        <dbReference type="PROSITE" id="PS50158"/>
    </source>
</evidence>
<feature type="domain" description="CCHC-type" evidence="3">
    <location>
        <begin position="153"/>
        <end position="168"/>
    </location>
</feature>
<reference evidence="5" key="1">
    <citation type="journal article" date="2020" name="Nat. Commun.">
        <title>Genome assembly of wild tea tree DASZ reveals pedigree and selection history of tea varieties.</title>
        <authorList>
            <person name="Zhang W."/>
            <person name="Zhang Y."/>
            <person name="Qiu H."/>
            <person name="Guo Y."/>
            <person name="Wan H."/>
            <person name="Zhang X."/>
            <person name="Scossa F."/>
            <person name="Alseekh S."/>
            <person name="Zhang Q."/>
            <person name="Wang P."/>
            <person name="Xu L."/>
            <person name="Schmidt M.H."/>
            <person name="Jia X."/>
            <person name="Li D."/>
            <person name="Zhu A."/>
            <person name="Guo F."/>
            <person name="Chen W."/>
            <person name="Ni D."/>
            <person name="Usadel B."/>
            <person name="Fernie A.R."/>
            <person name="Wen W."/>
        </authorList>
    </citation>
    <scope>NUCLEOTIDE SEQUENCE [LARGE SCALE GENOMIC DNA]</scope>
    <source>
        <strain evidence="5">cv. G240</strain>
    </source>
</reference>
<evidence type="ECO:0000313" key="4">
    <source>
        <dbReference type="EMBL" id="KAF5933219.1"/>
    </source>
</evidence>
<dbReference type="AlphaFoldDB" id="A0A7J7FY38"/>
<accession>A0A7J7FY38</accession>
<feature type="region of interest" description="Disordered" evidence="2">
    <location>
        <begin position="365"/>
        <end position="390"/>
    </location>
</feature>
<dbReference type="PROSITE" id="PS50158">
    <property type="entry name" value="ZF_CCHC"/>
    <property type="match status" value="1"/>
</dbReference>
<comment type="caution">
    <text evidence="4">The sequence shown here is derived from an EMBL/GenBank/DDBJ whole genome shotgun (WGS) entry which is preliminary data.</text>
</comment>
<proteinExistence type="predicted"/>
<gene>
    <name evidence="4" type="ORF">HYC85_029390</name>
</gene>
<protein>
    <recommendedName>
        <fullName evidence="3">CCHC-type domain-containing protein</fullName>
    </recommendedName>
</protein>
<sequence>MGRSITNSGDPTRFDLNIFGNSFVKIIILAKLELKIRQGNEKLNRKYSNWKAYFYWAVAHPIWDFIFSMLIEAATHVEAAVLAMGQNREEPIVENVGRIRKEAISVTPAVYRYSRPSKRWRRKYAQSQAKFFSSSGVLDSSVRRSREVQVVTCFKCGQLGHKSPACPQRKKAGLTVRPVVVPPESFSQLGFVPIECSVGKQLLGSPSAQTLNQSLFFYWAVAHPLWEHHFQVQVPMRKGDPDMHHPSSKEESRQSLACMPHPCMRVSDCHDSMLAMRLIAYSASLQECMYQRMSLGIRPAGVSSVLWVSGLRASVSISESVIYGGSSSTIASNPADTPQALWTRGRRLNRSEDLIDGQPVFHSLPPVVSRRQRKRSVSEQRSPEQWLPPSVDSRTEIPIVAIEIDLPAVQIDQNSMATPTGVDEMIRQMQETMRAIQQDTIS</sequence>
<keyword evidence="1" id="KW-0862">Zinc</keyword>
<name>A0A7J7FY38_CAMSI</name>
<dbReference type="EMBL" id="JACBKZ010000014">
    <property type="protein sequence ID" value="KAF5933219.1"/>
    <property type="molecule type" value="Genomic_DNA"/>
</dbReference>
<keyword evidence="5" id="KW-1185">Reference proteome</keyword>
<reference evidence="4 5" key="2">
    <citation type="submission" date="2020-07" db="EMBL/GenBank/DDBJ databases">
        <title>Genome assembly of wild tea tree DASZ reveals pedigree and selection history of tea varieties.</title>
        <authorList>
            <person name="Zhang W."/>
        </authorList>
    </citation>
    <scope>NUCLEOTIDE SEQUENCE [LARGE SCALE GENOMIC DNA]</scope>
    <source>
        <strain evidence="5">cv. G240</strain>
        <tissue evidence="4">Leaf</tissue>
    </source>
</reference>
<evidence type="ECO:0000256" key="1">
    <source>
        <dbReference type="PROSITE-ProRule" id="PRU00047"/>
    </source>
</evidence>
<dbReference type="SMART" id="SM00343">
    <property type="entry name" value="ZnF_C2HC"/>
    <property type="match status" value="1"/>
</dbReference>
<dbReference type="GO" id="GO:0003676">
    <property type="term" value="F:nucleic acid binding"/>
    <property type="evidence" value="ECO:0007669"/>
    <property type="project" value="InterPro"/>
</dbReference>
<dbReference type="Pfam" id="PF00098">
    <property type="entry name" value="zf-CCHC"/>
    <property type="match status" value="1"/>
</dbReference>
<organism evidence="4 5">
    <name type="scientific">Camellia sinensis</name>
    <name type="common">Tea plant</name>
    <name type="synonym">Thea sinensis</name>
    <dbReference type="NCBI Taxonomy" id="4442"/>
    <lineage>
        <taxon>Eukaryota</taxon>
        <taxon>Viridiplantae</taxon>
        <taxon>Streptophyta</taxon>
        <taxon>Embryophyta</taxon>
        <taxon>Tracheophyta</taxon>
        <taxon>Spermatophyta</taxon>
        <taxon>Magnoliopsida</taxon>
        <taxon>eudicotyledons</taxon>
        <taxon>Gunneridae</taxon>
        <taxon>Pentapetalae</taxon>
        <taxon>asterids</taxon>
        <taxon>Ericales</taxon>
        <taxon>Theaceae</taxon>
        <taxon>Camellia</taxon>
    </lineage>
</organism>
<dbReference type="Gene3D" id="4.10.60.10">
    <property type="entry name" value="Zinc finger, CCHC-type"/>
    <property type="match status" value="1"/>
</dbReference>
<dbReference type="GO" id="GO:0008270">
    <property type="term" value="F:zinc ion binding"/>
    <property type="evidence" value="ECO:0007669"/>
    <property type="project" value="UniProtKB-KW"/>
</dbReference>
<keyword evidence="1" id="KW-0479">Metal-binding</keyword>
<dbReference type="InterPro" id="IPR001878">
    <property type="entry name" value="Znf_CCHC"/>
</dbReference>
<evidence type="ECO:0000256" key="2">
    <source>
        <dbReference type="SAM" id="MobiDB-lite"/>
    </source>
</evidence>
<evidence type="ECO:0000313" key="5">
    <source>
        <dbReference type="Proteomes" id="UP000593564"/>
    </source>
</evidence>
<keyword evidence="1" id="KW-0863">Zinc-finger</keyword>